<dbReference type="PANTHER" id="PTHR10622:SF12">
    <property type="entry name" value="HET DOMAIN-CONTAINING PROTEIN"/>
    <property type="match status" value="1"/>
</dbReference>
<comment type="caution">
    <text evidence="2">The sequence shown here is derived from an EMBL/GenBank/DDBJ whole genome shotgun (WGS) entry which is preliminary data.</text>
</comment>
<evidence type="ECO:0000313" key="3">
    <source>
        <dbReference type="Proteomes" id="UP000285146"/>
    </source>
</evidence>
<feature type="domain" description="Heterokaryon incompatibility" evidence="1">
    <location>
        <begin position="22"/>
        <end position="129"/>
    </location>
</feature>
<sequence>MRFLGTTSLEFNEFLEGSIPPYATLSHTWGSSEEEVSFRNMPTLEPENLERDRKYGYSKVVNTCRLARRGGLHYAWVDTCCIDKSSSAELTESINSMFCWHENADICYVHLADVTPETNLVEGLRHCRWIRRGRTLHELIAPRECKIFDSD</sequence>
<dbReference type="EMBL" id="LKEB01000019">
    <property type="protein sequence ID" value="ROW13454.1"/>
    <property type="molecule type" value="Genomic_DNA"/>
</dbReference>
<organism evidence="2 3">
    <name type="scientific">Cytospora leucostoma</name>
    <dbReference type="NCBI Taxonomy" id="1230097"/>
    <lineage>
        <taxon>Eukaryota</taxon>
        <taxon>Fungi</taxon>
        <taxon>Dikarya</taxon>
        <taxon>Ascomycota</taxon>
        <taxon>Pezizomycotina</taxon>
        <taxon>Sordariomycetes</taxon>
        <taxon>Sordariomycetidae</taxon>
        <taxon>Diaporthales</taxon>
        <taxon>Cytosporaceae</taxon>
        <taxon>Cytospora</taxon>
    </lineage>
</organism>
<evidence type="ECO:0000259" key="1">
    <source>
        <dbReference type="Pfam" id="PF06985"/>
    </source>
</evidence>
<gene>
    <name evidence="2" type="ORF">VPNG_04390</name>
</gene>
<accession>A0A423XBY8</accession>
<proteinExistence type="predicted"/>
<protein>
    <recommendedName>
        <fullName evidence="1">Heterokaryon incompatibility domain-containing protein</fullName>
    </recommendedName>
</protein>
<dbReference type="InParanoid" id="A0A423XBY8"/>
<keyword evidence="3" id="KW-1185">Reference proteome</keyword>
<evidence type="ECO:0000313" key="2">
    <source>
        <dbReference type="EMBL" id="ROW13454.1"/>
    </source>
</evidence>
<dbReference type="OrthoDB" id="20872at2759"/>
<dbReference type="InterPro" id="IPR010730">
    <property type="entry name" value="HET"/>
</dbReference>
<dbReference type="AlphaFoldDB" id="A0A423XBY8"/>
<reference evidence="2 3" key="1">
    <citation type="submission" date="2015-09" db="EMBL/GenBank/DDBJ databases">
        <title>Host preference determinants of Valsa canker pathogens revealed by comparative genomics.</title>
        <authorList>
            <person name="Yin Z."/>
            <person name="Huang L."/>
        </authorList>
    </citation>
    <scope>NUCLEOTIDE SEQUENCE [LARGE SCALE GENOMIC DNA]</scope>
    <source>
        <strain evidence="2 3">SXYLt</strain>
    </source>
</reference>
<name>A0A423XBY8_9PEZI</name>
<dbReference type="Proteomes" id="UP000285146">
    <property type="component" value="Unassembled WGS sequence"/>
</dbReference>
<dbReference type="Pfam" id="PF06985">
    <property type="entry name" value="HET"/>
    <property type="match status" value="1"/>
</dbReference>
<dbReference type="PANTHER" id="PTHR10622">
    <property type="entry name" value="HET DOMAIN-CONTAINING PROTEIN"/>
    <property type="match status" value="1"/>
</dbReference>
<dbReference type="STRING" id="1230097.A0A423XBY8"/>